<evidence type="ECO:0000313" key="3">
    <source>
        <dbReference type="Proteomes" id="UP001066276"/>
    </source>
</evidence>
<feature type="compositionally biased region" description="Basic and acidic residues" evidence="1">
    <location>
        <begin position="188"/>
        <end position="198"/>
    </location>
</feature>
<proteinExistence type="predicted"/>
<dbReference type="Proteomes" id="UP001066276">
    <property type="component" value="Chromosome 10"/>
</dbReference>
<feature type="compositionally biased region" description="Polar residues" evidence="1">
    <location>
        <begin position="57"/>
        <end position="68"/>
    </location>
</feature>
<dbReference type="EMBL" id="JANPWB010000014">
    <property type="protein sequence ID" value="KAJ1096303.1"/>
    <property type="molecule type" value="Genomic_DNA"/>
</dbReference>
<feature type="region of interest" description="Disordered" evidence="1">
    <location>
        <begin position="155"/>
        <end position="198"/>
    </location>
</feature>
<gene>
    <name evidence="2" type="ORF">NDU88_001446</name>
</gene>
<evidence type="ECO:0000313" key="2">
    <source>
        <dbReference type="EMBL" id="KAJ1096303.1"/>
    </source>
</evidence>
<comment type="caution">
    <text evidence="2">The sequence shown here is derived from an EMBL/GenBank/DDBJ whole genome shotgun (WGS) entry which is preliminary data.</text>
</comment>
<accession>A0AAV7M349</accession>
<sequence>MKGCRMWQRNGTPRAVHSLPREREGIHEHRNAAITRTEAKTATFTNNPRGLPKQNPWGKNTGNTSRQAALTRITVRSDRKESAGPKTPAADSESAASTHAQKQQSPKKEVRQAPGFLLPLHCIQPSNPPGDVQCKASAHWKQGPAQWLYEVNSSGIPVSPADRKEASPKLQSSKPSRDDTLTASSWQKTEKRTGGILG</sequence>
<organism evidence="2 3">
    <name type="scientific">Pleurodeles waltl</name>
    <name type="common">Iberian ribbed newt</name>
    <dbReference type="NCBI Taxonomy" id="8319"/>
    <lineage>
        <taxon>Eukaryota</taxon>
        <taxon>Metazoa</taxon>
        <taxon>Chordata</taxon>
        <taxon>Craniata</taxon>
        <taxon>Vertebrata</taxon>
        <taxon>Euteleostomi</taxon>
        <taxon>Amphibia</taxon>
        <taxon>Batrachia</taxon>
        <taxon>Caudata</taxon>
        <taxon>Salamandroidea</taxon>
        <taxon>Salamandridae</taxon>
        <taxon>Pleurodelinae</taxon>
        <taxon>Pleurodeles</taxon>
    </lineage>
</organism>
<feature type="compositionally biased region" description="Polar residues" evidence="1">
    <location>
        <begin position="94"/>
        <end position="104"/>
    </location>
</feature>
<evidence type="ECO:0000256" key="1">
    <source>
        <dbReference type="SAM" id="MobiDB-lite"/>
    </source>
</evidence>
<keyword evidence="3" id="KW-1185">Reference proteome</keyword>
<name>A0AAV7M349_PLEWA</name>
<feature type="region of interest" description="Disordered" evidence="1">
    <location>
        <begin position="1"/>
        <end position="111"/>
    </location>
</feature>
<feature type="compositionally biased region" description="Basic and acidic residues" evidence="1">
    <location>
        <begin position="19"/>
        <end position="31"/>
    </location>
</feature>
<dbReference type="AlphaFoldDB" id="A0AAV7M349"/>
<protein>
    <submittedName>
        <fullName evidence="2">Uncharacterized protein</fullName>
    </submittedName>
</protein>
<reference evidence="2" key="1">
    <citation type="journal article" date="2022" name="bioRxiv">
        <title>Sequencing and chromosome-scale assembly of the giantPleurodeles waltlgenome.</title>
        <authorList>
            <person name="Brown T."/>
            <person name="Elewa A."/>
            <person name="Iarovenko S."/>
            <person name="Subramanian E."/>
            <person name="Araus A.J."/>
            <person name="Petzold A."/>
            <person name="Susuki M."/>
            <person name="Suzuki K.-i.T."/>
            <person name="Hayashi T."/>
            <person name="Toyoda A."/>
            <person name="Oliveira C."/>
            <person name="Osipova E."/>
            <person name="Leigh N.D."/>
            <person name="Simon A."/>
            <person name="Yun M.H."/>
        </authorList>
    </citation>
    <scope>NUCLEOTIDE SEQUENCE</scope>
    <source>
        <strain evidence="2">20211129_DDA</strain>
        <tissue evidence="2">Liver</tissue>
    </source>
</reference>